<dbReference type="EMBL" id="SGPM01000195">
    <property type="protein sequence ID" value="THH28196.1"/>
    <property type="molecule type" value="Genomic_DNA"/>
</dbReference>
<dbReference type="SUPFAM" id="SSF46785">
    <property type="entry name" value="Winged helix' DNA-binding domain"/>
    <property type="match status" value="1"/>
</dbReference>
<dbReference type="Pfam" id="PF22037">
    <property type="entry name" value="PSD13_N"/>
    <property type="match status" value="1"/>
</dbReference>
<evidence type="ECO:0000313" key="6">
    <source>
        <dbReference type="EMBL" id="THH28196.1"/>
    </source>
</evidence>
<dbReference type="PROSITE" id="PS50011">
    <property type="entry name" value="PROTEIN_KINASE_DOM"/>
    <property type="match status" value="2"/>
</dbReference>
<dbReference type="GO" id="GO:0005634">
    <property type="term" value="C:nucleus"/>
    <property type="evidence" value="ECO:0007669"/>
    <property type="project" value="TreeGrafter"/>
</dbReference>
<dbReference type="SMART" id="SM00717">
    <property type="entry name" value="SANT"/>
    <property type="match status" value="1"/>
</dbReference>
<proteinExistence type="inferred from homology"/>
<dbReference type="InterPro" id="IPR001245">
    <property type="entry name" value="Ser-Thr/Tyr_kinase_cat_dom"/>
</dbReference>
<dbReference type="Pfam" id="PF07714">
    <property type="entry name" value="PK_Tyr_Ser-Thr"/>
    <property type="match status" value="2"/>
</dbReference>
<keyword evidence="2" id="KW-0647">Proteasome</keyword>
<dbReference type="PANTHER" id="PTHR10539">
    <property type="entry name" value="26S PROTEASOME NON-ATPASE REGULATORY SUBUNIT 13"/>
    <property type="match status" value="1"/>
</dbReference>
<dbReference type="GO" id="GO:0005829">
    <property type="term" value="C:cytosol"/>
    <property type="evidence" value="ECO:0007669"/>
    <property type="project" value="TreeGrafter"/>
</dbReference>
<evidence type="ECO:0000259" key="4">
    <source>
        <dbReference type="PROSITE" id="PS50090"/>
    </source>
</evidence>
<dbReference type="Pfam" id="PF01399">
    <property type="entry name" value="PCI"/>
    <property type="match status" value="1"/>
</dbReference>
<dbReference type="GO" id="GO:0006511">
    <property type="term" value="P:ubiquitin-dependent protein catabolic process"/>
    <property type="evidence" value="ECO:0007669"/>
    <property type="project" value="TreeGrafter"/>
</dbReference>
<dbReference type="GO" id="GO:0004672">
    <property type="term" value="F:protein kinase activity"/>
    <property type="evidence" value="ECO:0007669"/>
    <property type="project" value="InterPro"/>
</dbReference>
<dbReference type="SMART" id="SM00088">
    <property type="entry name" value="PINT"/>
    <property type="match status" value="1"/>
</dbReference>
<dbReference type="InterPro" id="IPR036390">
    <property type="entry name" value="WH_DNA-bd_sf"/>
</dbReference>
<dbReference type="InterPro" id="IPR009057">
    <property type="entry name" value="Homeodomain-like_sf"/>
</dbReference>
<dbReference type="OrthoDB" id="1093at2759"/>
<sequence length="1182" mass="134411">MGYPSVSPVPEFEVNETAARIQEMDATKGIDHLHTSRAVSSECPGLKPLDLQPLRLEEPVFPVAPAHHRRFSHLRSQSEAPQEKKHRKRWTMEEIQRLATACNEWGVGNWEAMIRDPKHQFAGRTPTDLEERFRKSFPDTYKEHYPHAKTSFLDKVKSALPSFKLLKPLRKKSLPQENERDGATPRVAVLTTQERIMQVTSKALESEEFSGILDLPNQDALLALNLVQKMLESRSSDSLNAETEAAGVKRTDSESRAAGGFADIYRGVWEGHAIAIKCLRIFILSPESQKARLRQAFYRESLLWHNLQHRHVLPFFGVTADVFPHTLCMVLPWMEHGNIRQYMHRLRASGELVKRIFVDSVNKWLYEIGLGLAYLHSEEVVHGDLRGANILIDQDGCVRLADFGLAATAQLTGSDYGKVFTHGGATRWQAPELLDPERFGSWSDLPTYFSDVYAFGSVCLELYTCQSPFSGLSDPQVYAMVLNGKRPSRPPAIEGEEMSNAIWELVQWCWSDNPSARPTAEQAIEAILNATGGVMSPHLGEAESPIPMHIRQSASSEQLLVFLRLEGVQRVTMGPIAGGRSADIFIAKYHGQRVALRRFRMFIRAEGERKLYEMLYASALKWKEMQHKHVLPFIGIDLNSFERGMSMVFPWKNHGNVIGFISKLRSANMFGNSLGWLTRWIHQVAKGLAYLHSEQVVHGSLRGTNVLIDDEWGVRLADYDQAGILLQLGEDTSSRADEAHRALRWMPPEMCDGAHMTPSTDIYGFACLCLEVIHKYAHITPTRPSTIASFTTMATYMAVDKPAPPKLDVDAYLSEALTVTPEELHPFFESFRTLHDRKLWHQITLKLFEFFDHPLSKPYRVDVYDKFVRDFEVRLNQLRLVEMGVKVSKEIDNPKHLLTFFTDLLSRIPTGKAPDAHVLLLATLSRAKLVYGDEDGAKKDMEEAWKVLDDLSDVDSRVRAAYYSLAADYYKSKSEFAPYYRNSLLYLACIELSDLEPEEQLSRAHDLGISAFLGDTIYNFGELLMHPILDTLNGTTHEWIKKLLFTFNEGNIGKFEALAPLFPREPLLQEHYPFLRQKICLMALIESVFKRNAYDRTMTFQTIAEETRLPLDEVEHLVMKALSLKLIKGSLDQVDQKAYITWVQPRVLSLEQIGQLSQRLSTWGERLHKVEDRIAPEVLVSP</sequence>
<dbReference type="SUPFAM" id="SSF46689">
    <property type="entry name" value="Homeodomain-like"/>
    <property type="match status" value="1"/>
</dbReference>
<evidence type="ECO:0000256" key="2">
    <source>
        <dbReference type="ARBA" id="ARBA00022942"/>
    </source>
</evidence>
<accession>A0A4S4MQ34</accession>
<gene>
    <name evidence="6" type="ORF">EUX98_g5994</name>
</gene>
<feature type="domain" description="PCI" evidence="5">
    <location>
        <begin position="976"/>
        <end position="1145"/>
    </location>
</feature>
<dbReference type="SUPFAM" id="SSF56112">
    <property type="entry name" value="Protein kinase-like (PK-like)"/>
    <property type="match status" value="2"/>
</dbReference>
<dbReference type="PANTHER" id="PTHR10539:SF0">
    <property type="entry name" value="26S PROTEASOME NON-ATPASE REGULATORY SUBUNIT 13"/>
    <property type="match status" value="1"/>
</dbReference>
<keyword evidence="7" id="KW-1185">Reference proteome</keyword>
<dbReference type="CDD" id="cd11660">
    <property type="entry name" value="SANT_TRF"/>
    <property type="match status" value="1"/>
</dbReference>
<dbReference type="AlphaFoldDB" id="A0A4S4MQ34"/>
<evidence type="ECO:0000256" key="1">
    <source>
        <dbReference type="ARBA" id="ARBA00006207"/>
    </source>
</evidence>
<dbReference type="Gene3D" id="1.10.10.60">
    <property type="entry name" value="Homeodomain-like"/>
    <property type="match status" value="1"/>
</dbReference>
<dbReference type="InterPro" id="IPR054179">
    <property type="entry name" value="PSD13_N"/>
</dbReference>
<dbReference type="PROSITE" id="PS50250">
    <property type="entry name" value="PCI"/>
    <property type="match status" value="1"/>
</dbReference>
<dbReference type="Pfam" id="PF00249">
    <property type="entry name" value="Myb_DNA-binding"/>
    <property type="match status" value="1"/>
</dbReference>
<dbReference type="InterPro" id="IPR000717">
    <property type="entry name" value="PCI_dom"/>
</dbReference>
<dbReference type="GO" id="GO:0005524">
    <property type="term" value="F:ATP binding"/>
    <property type="evidence" value="ECO:0007669"/>
    <property type="project" value="InterPro"/>
</dbReference>
<dbReference type="Gene3D" id="1.10.510.10">
    <property type="entry name" value="Transferase(Phosphotransferase) domain 1"/>
    <property type="match status" value="2"/>
</dbReference>
<protein>
    <submittedName>
        <fullName evidence="6">Uncharacterized protein</fullName>
    </submittedName>
</protein>
<evidence type="ECO:0000313" key="7">
    <source>
        <dbReference type="Proteomes" id="UP000308730"/>
    </source>
</evidence>
<dbReference type="GO" id="GO:0005198">
    <property type="term" value="F:structural molecule activity"/>
    <property type="evidence" value="ECO:0007669"/>
    <property type="project" value="TreeGrafter"/>
</dbReference>
<dbReference type="InterPro" id="IPR008266">
    <property type="entry name" value="Tyr_kinase_AS"/>
</dbReference>
<dbReference type="InterPro" id="IPR035298">
    <property type="entry name" value="PSMD13"/>
</dbReference>
<dbReference type="GO" id="GO:0008541">
    <property type="term" value="C:proteasome regulatory particle, lid subcomplex"/>
    <property type="evidence" value="ECO:0007669"/>
    <property type="project" value="TreeGrafter"/>
</dbReference>
<reference evidence="6 7" key="1">
    <citation type="submission" date="2019-02" db="EMBL/GenBank/DDBJ databases">
        <title>Genome sequencing of the rare red list fungi Antrodiella citrinella (Flaviporus citrinellus).</title>
        <authorList>
            <person name="Buettner E."/>
            <person name="Kellner H."/>
        </authorList>
    </citation>
    <scope>NUCLEOTIDE SEQUENCE [LARGE SCALE GENOMIC DNA]</scope>
    <source>
        <strain evidence="6 7">DSM 108506</strain>
    </source>
</reference>
<organism evidence="6 7">
    <name type="scientific">Antrodiella citrinella</name>
    <dbReference type="NCBI Taxonomy" id="2447956"/>
    <lineage>
        <taxon>Eukaryota</taxon>
        <taxon>Fungi</taxon>
        <taxon>Dikarya</taxon>
        <taxon>Basidiomycota</taxon>
        <taxon>Agaricomycotina</taxon>
        <taxon>Agaricomycetes</taxon>
        <taxon>Polyporales</taxon>
        <taxon>Steccherinaceae</taxon>
        <taxon>Antrodiella</taxon>
    </lineage>
</organism>
<comment type="similarity">
    <text evidence="1">Belongs to the proteasome subunit S11 family.</text>
</comment>
<feature type="domain" description="Protein kinase" evidence="3">
    <location>
        <begin position="570"/>
        <end position="844"/>
    </location>
</feature>
<evidence type="ECO:0000259" key="3">
    <source>
        <dbReference type="PROSITE" id="PS50011"/>
    </source>
</evidence>
<dbReference type="InterPro" id="IPR011009">
    <property type="entry name" value="Kinase-like_dom_sf"/>
</dbReference>
<dbReference type="InterPro" id="IPR001005">
    <property type="entry name" value="SANT/Myb"/>
</dbReference>
<name>A0A4S4MQ34_9APHY</name>
<dbReference type="Proteomes" id="UP000308730">
    <property type="component" value="Unassembled WGS sequence"/>
</dbReference>
<feature type="domain" description="Myb-like" evidence="4">
    <location>
        <begin position="82"/>
        <end position="137"/>
    </location>
</feature>
<dbReference type="InterPro" id="IPR000719">
    <property type="entry name" value="Prot_kinase_dom"/>
</dbReference>
<dbReference type="PROSITE" id="PS00109">
    <property type="entry name" value="PROTEIN_KINASE_TYR"/>
    <property type="match status" value="1"/>
</dbReference>
<feature type="domain" description="Protein kinase" evidence="3">
    <location>
        <begin position="250"/>
        <end position="539"/>
    </location>
</feature>
<evidence type="ECO:0000259" key="5">
    <source>
        <dbReference type="PROSITE" id="PS50250"/>
    </source>
</evidence>
<dbReference type="PROSITE" id="PS50090">
    <property type="entry name" value="MYB_LIKE"/>
    <property type="match status" value="1"/>
</dbReference>
<comment type="caution">
    <text evidence="6">The sequence shown here is derived from an EMBL/GenBank/DDBJ whole genome shotgun (WGS) entry which is preliminary data.</text>
</comment>